<evidence type="ECO:0000259" key="8">
    <source>
        <dbReference type="Pfam" id="PF13905"/>
    </source>
</evidence>
<dbReference type="InterPro" id="IPR012336">
    <property type="entry name" value="Thioredoxin-like_fold"/>
</dbReference>
<evidence type="ECO:0000256" key="1">
    <source>
        <dbReference type="ARBA" id="ARBA00012612"/>
    </source>
</evidence>
<comment type="caution">
    <text evidence="9">The sequence shown here is derived from an EMBL/GenBank/DDBJ whole genome shotgun (WGS) entry which is preliminary data.</text>
</comment>
<gene>
    <name evidence="9" type="ORF">EGW08_004556</name>
</gene>
<keyword evidence="3" id="KW-0560">Oxidoreductase</keyword>
<organism evidence="9 10">
    <name type="scientific">Elysia chlorotica</name>
    <name type="common">Eastern emerald elysia</name>
    <name type="synonym">Sea slug</name>
    <dbReference type="NCBI Taxonomy" id="188477"/>
    <lineage>
        <taxon>Eukaryota</taxon>
        <taxon>Metazoa</taxon>
        <taxon>Spiralia</taxon>
        <taxon>Lophotrochozoa</taxon>
        <taxon>Mollusca</taxon>
        <taxon>Gastropoda</taxon>
        <taxon>Heterobranchia</taxon>
        <taxon>Euthyneura</taxon>
        <taxon>Panpulmonata</taxon>
        <taxon>Sacoglossa</taxon>
        <taxon>Placobranchoidea</taxon>
        <taxon>Plakobranchidae</taxon>
        <taxon>Elysia</taxon>
    </lineage>
</organism>
<dbReference type="Proteomes" id="UP000271974">
    <property type="component" value="Unassembled WGS sequence"/>
</dbReference>
<dbReference type="InterPro" id="IPR052259">
    <property type="entry name" value="Nucleoredoxin-like"/>
</dbReference>
<evidence type="ECO:0000256" key="7">
    <source>
        <dbReference type="SAM" id="Phobius"/>
    </source>
</evidence>
<name>A0A3S0ZVG1_ELYCH</name>
<dbReference type="PROSITE" id="PS51450">
    <property type="entry name" value="LRR"/>
    <property type="match status" value="2"/>
</dbReference>
<comment type="catalytic activity">
    <reaction evidence="5">
        <text>[protein]-dithiol + NAD(+) = [protein]-disulfide + NADH + H(+)</text>
        <dbReference type="Rhea" id="RHEA:18749"/>
        <dbReference type="Rhea" id="RHEA-COMP:10593"/>
        <dbReference type="Rhea" id="RHEA-COMP:10594"/>
        <dbReference type="ChEBI" id="CHEBI:15378"/>
        <dbReference type="ChEBI" id="CHEBI:29950"/>
        <dbReference type="ChEBI" id="CHEBI:50058"/>
        <dbReference type="ChEBI" id="CHEBI:57540"/>
        <dbReference type="ChEBI" id="CHEBI:57945"/>
        <dbReference type="EC" id="1.8.1.8"/>
    </reaction>
</comment>
<dbReference type="SUPFAM" id="SSF52058">
    <property type="entry name" value="L domain-like"/>
    <property type="match status" value="1"/>
</dbReference>
<evidence type="ECO:0000256" key="2">
    <source>
        <dbReference type="ARBA" id="ARBA00022737"/>
    </source>
</evidence>
<evidence type="ECO:0000256" key="4">
    <source>
        <dbReference type="ARBA" id="ARBA00023027"/>
    </source>
</evidence>
<dbReference type="Gene3D" id="3.80.10.10">
    <property type="entry name" value="Ribonuclease Inhibitor"/>
    <property type="match status" value="1"/>
</dbReference>
<comment type="catalytic activity">
    <reaction evidence="6">
        <text>[protein]-dithiol + NADP(+) = [protein]-disulfide + NADPH + H(+)</text>
        <dbReference type="Rhea" id="RHEA:18753"/>
        <dbReference type="Rhea" id="RHEA-COMP:10593"/>
        <dbReference type="Rhea" id="RHEA-COMP:10594"/>
        <dbReference type="ChEBI" id="CHEBI:15378"/>
        <dbReference type="ChEBI" id="CHEBI:29950"/>
        <dbReference type="ChEBI" id="CHEBI:50058"/>
        <dbReference type="ChEBI" id="CHEBI:57783"/>
        <dbReference type="ChEBI" id="CHEBI:58349"/>
        <dbReference type="EC" id="1.8.1.8"/>
    </reaction>
</comment>
<feature type="domain" description="Thioredoxin-like fold" evidence="8">
    <location>
        <begin position="33"/>
        <end position="93"/>
    </location>
</feature>
<keyword evidence="4" id="KW-0520">NAD</keyword>
<keyword evidence="2" id="KW-0677">Repeat</keyword>
<dbReference type="InterPro" id="IPR032675">
    <property type="entry name" value="LRR_dom_sf"/>
</dbReference>
<proteinExistence type="predicted"/>
<keyword evidence="7" id="KW-0812">Transmembrane</keyword>
<feature type="transmembrane region" description="Helical" evidence="7">
    <location>
        <begin position="550"/>
        <end position="574"/>
    </location>
</feature>
<dbReference type="AlphaFoldDB" id="A0A3S0ZVG1"/>
<sequence>MSALEQLFGSELISDVNGTKVSTQSLADKDLIAHWCPPCRGFTPQLASCYKAIKDAGKSFEIVFVSFDRDDASFKEYFGEMPWLSLPFDSDKKPKRSPCVIGTDSLQFDTAEALMMYCMYWVFSHHCLFIVVILSFVQRCQFCPAKCTCALPDDYETTLTLIVNCSYRNLTSFPSLFDVDLWADKLGREPSTSVAQPTGEWKQVSISLAEQNYYSANNTTVASRGEKRGSHGCSNGHIFRSLTGGKFWNTYIWDLCMGTCVKFLNNTFAFSRLKGLSITGSESEYETQNVFNENTRVCNLDANRLPRTLRTLSIINCGTVVLNWVPQEDLPLELEELTLVGLRLRGPPLLAVTLMKSSLKHLDLSQNYIASLWHDRETTETETRLSADCRLETLNLSHNRISTVGHGTFQKCTRLKNLDLSHNPLLKLTLTESGIFSEVSPFLTIDISSTWIRSLQTISPKRVYAVTAFHAELQCDCEILAQDIVDFLRHGKIIQGTCREKNKSQAKTFKELLQDCFGVEMLHDHCHNNGTDTSDSESKTSQCTKSLLHFSPLSCLVCALAGIIYGTLLFAVLFNSWNSLLVKCTLK</sequence>
<dbReference type="SUPFAM" id="SSF52833">
    <property type="entry name" value="Thioredoxin-like"/>
    <property type="match status" value="1"/>
</dbReference>
<keyword evidence="7" id="KW-1133">Transmembrane helix</keyword>
<evidence type="ECO:0000256" key="5">
    <source>
        <dbReference type="ARBA" id="ARBA00047388"/>
    </source>
</evidence>
<dbReference type="OrthoDB" id="409136at2759"/>
<evidence type="ECO:0000256" key="3">
    <source>
        <dbReference type="ARBA" id="ARBA00023002"/>
    </source>
</evidence>
<dbReference type="Pfam" id="PF13855">
    <property type="entry name" value="LRR_8"/>
    <property type="match status" value="1"/>
</dbReference>
<dbReference type="EMBL" id="RQTK01000103">
    <property type="protein sequence ID" value="RUS87715.1"/>
    <property type="molecule type" value="Genomic_DNA"/>
</dbReference>
<dbReference type="PANTHER" id="PTHR13871:SF96">
    <property type="entry name" value="THIOREDOXIN DOMAIN-CONTAINING PROTEIN"/>
    <property type="match status" value="1"/>
</dbReference>
<dbReference type="EC" id="1.8.1.8" evidence="1"/>
<dbReference type="PANTHER" id="PTHR13871">
    <property type="entry name" value="THIOREDOXIN"/>
    <property type="match status" value="1"/>
</dbReference>
<dbReference type="InterPro" id="IPR036249">
    <property type="entry name" value="Thioredoxin-like_sf"/>
</dbReference>
<reference evidence="9 10" key="1">
    <citation type="submission" date="2019-01" db="EMBL/GenBank/DDBJ databases">
        <title>A draft genome assembly of the solar-powered sea slug Elysia chlorotica.</title>
        <authorList>
            <person name="Cai H."/>
            <person name="Li Q."/>
            <person name="Fang X."/>
            <person name="Li J."/>
            <person name="Curtis N.E."/>
            <person name="Altenburger A."/>
            <person name="Shibata T."/>
            <person name="Feng M."/>
            <person name="Maeda T."/>
            <person name="Schwartz J.A."/>
            <person name="Shigenobu S."/>
            <person name="Lundholm N."/>
            <person name="Nishiyama T."/>
            <person name="Yang H."/>
            <person name="Hasebe M."/>
            <person name="Li S."/>
            <person name="Pierce S.K."/>
            <person name="Wang J."/>
        </authorList>
    </citation>
    <scope>NUCLEOTIDE SEQUENCE [LARGE SCALE GENOMIC DNA]</scope>
    <source>
        <strain evidence="9">EC2010</strain>
        <tissue evidence="9">Whole organism of an adult</tissue>
    </source>
</reference>
<dbReference type="GO" id="GO:0047134">
    <property type="term" value="F:protein-disulfide reductase [NAD(P)H] activity"/>
    <property type="evidence" value="ECO:0007669"/>
    <property type="project" value="UniProtKB-EC"/>
</dbReference>
<dbReference type="Pfam" id="PF13905">
    <property type="entry name" value="Thioredoxin_8"/>
    <property type="match status" value="1"/>
</dbReference>
<keyword evidence="7" id="KW-0472">Membrane</keyword>
<evidence type="ECO:0000313" key="9">
    <source>
        <dbReference type="EMBL" id="RUS87715.1"/>
    </source>
</evidence>
<protein>
    <recommendedName>
        <fullName evidence="1">protein-disulfide reductase</fullName>
        <ecNumber evidence="1">1.8.1.8</ecNumber>
    </recommendedName>
</protein>
<evidence type="ECO:0000256" key="6">
    <source>
        <dbReference type="ARBA" id="ARBA00047804"/>
    </source>
</evidence>
<keyword evidence="10" id="KW-1185">Reference proteome</keyword>
<dbReference type="InterPro" id="IPR001611">
    <property type="entry name" value="Leu-rich_rpt"/>
</dbReference>
<dbReference type="Gene3D" id="3.40.30.10">
    <property type="entry name" value="Glutaredoxin"/>
    <property type="match status" value="1"/>
</dbReference>
<accession>A0A3S0ZVG1</accession>
<evidence type="ECO:0000313" key="10">
    <source>
        <dbReference type="Proteomes" id="UP000271974"/>
    </source>
</evidence>